<dbReference type="PANTHER" id="PTHR21015:SF22">
    <property type="entry name" value="GLYCOSYLTRANSFERASE"/>
    <property type="match status" value="1"/>
</dbReference>
<dbReference type="PANTHER" id="PTHR21015">
    <property type="entry name" value="UDP-N-ACETYLGLUCOSAMINE--N-ACETYLMURAMYL-(PENTAPEPTIDE) PYROPHOSPHORYL-UNDECAPRENOL N-ACETYLGLUCOSAMINE TRANSFERASE 1"/>
    <property type="match status" value="1"/>
</dbReference>
<dbReference type="EMBL" id="CP001074">
    <property type="protein sequence ID" value="ACE89826.1"/>
    <property type="molecule type" value="Genomic_DNA"/>
</dbReference>
<dbReference type="Gene3D" id="3.40.50.2000">
    <property type="entry name" value="Glycogen Phosphorylase B"/>
    <property type="match status" value="1"/>
</dbReference>
<evidence type="ECO:0000313" key="1">
    <source>
        <dbReference type="EMBL" id="ACE89826.1"/>
    </source>
</evidence>
<dbReference type="Proteomes" id="UP000008817">
    <property type="component" value="Chromosome"/>
</dbReference>
<protein>
    <submittedName>
        <fullName evidence="1">Putative glycosyltransferase spore coat polysaccharide biosynthesis protein</fullName>
    </submittedName>
</protein>
<dbReference type="HOGENOM" id="CLU_873920_0_0_5"/>
<dbReference type="SUPFAM" id="SSF53756">
    <property type="entry name" value="UDP-Glycosyltransferase/glycogen phosphorylase"/>
    <property type="match status" value="1"/>
</dbReference>
<gene>
    <name evidence="1" type="ordered locus">RHECIAT_CH0000839</name>
</gene>
<name>B3PQI0_RHIE6</name>
<keyword evidence="1" id="KW-0808">Transferase</keyword>
<organism evidence="1 2">
    <name type="scientific">Rhizobium etli (strain CIAT 652)</name>
    <dbReference type="NCBI Taxonomy" id="491916"/>
    <lineage>
        <taxon>Bacteria</taxon>
        <taxon>Pseudomonadati</taxon>
        <taxon>Pseudomonadota</taxon>
        <taxon>Alphaproteobacteria</taxon>
        <taxon>Hyphomicrobiales</taxon>
        <taxon>Rhizobiaceae</taxon>
        <taxon>Rhizobium/Agrobacterium group</taxon>
        <taxon>Rhizobium</taxon>
    </lineage>
</organism>
<dbReference type="KEGG" id="rec:RHECIAT_CH0000839"/>
<dbReference type="GO" id="GO:0016757">
    <property type="term" value="F:glycosyltransferase activity"/>
    <property type="evidence" value="ECO:0007669"/>
    <property type="project" value="TreeGrafter"/>
</dbReference>
<evidence type="ECO:0000313" key="2">
    <source>
        <dbReference type="Proteomes" id="UP000008817"/>
    </source>
</evidence>
<dbReference type="AlphaFoldDB" id="B3PQI0"/>
<accession>B3PQI0</accession>
<proteinExistence type="predicted"/>
<sequence length="345" mass="37484">MEPRPCTRSAGGWELARDGRSDPAMFVFCIESSHARGMGHLFRSLTLAAELRTRGHSVRFLVNDHPNSLRIIRERGFDVALYDLAAVTGWEKAFLEAAASSPIWINDRLNTQRLHSETIKRLDAKLVTFDDRGDGAELADLNICALLFENTEGLKGRDVRLGVGYMILNPEIASYRRVREKLASILVTLGGADTYGVTVRVAKWLSSKAFPVTIVTGPSFQHMAKLEEVVATAAPDRFRLLNQVPSLAAEMYGHDLAITGGGLTPFEACAAGLPCVVVANEPFEVPVGRALEELGAAFFAGHHSAFDLGILEKAIPIRSMSETAMTKVDLGGLGRVADLLERLAA</sequence>
<dbReference type="Gene3D" id="3.40.50.11190">
    <property type="match status" value="1"/>
</dbReference>
<dbReference type="eggNOG" id="COG3980">
    <property type="taxonomic scope" value="Bacteria"/>
</dbReference>
<reference evidence="1 2" key="1">
    <citation type="submission" date="2008-04" db="EMBL/GenBank/DDBJ databases">
        <title>Genome diversity and DNA divergence of Rhizobium etli.</title>
        <authorList>
            <person name="Gonzalez V."/>
            <person name="Acosta J.L."/>
            <person name="Santamaria R.I."/>
            <person name="Bustos P."/>
            <person name="Hernandez-Gonzalez I.L."/>
            <person name="Fernandez J.L."/>
            <person name="Diaz R."/>
            <person name="Flores M."/>
            <person name="Mora J."/>
            <person name="Palacios R."/>
            <person name="Davila G."/>
        </authorList>
    </citation>
    <scope>NUCLEOTIDE SEQUENCE [LARGE SCALE GENOMIC DNA]</scope>
    <source>
        <strain evidence="1 2">CIAT 652</strain>
    </source>
</reference>